<proteinExistence type="inferred from homology"/>
<dbReference type="SUPFAM" id="SSF51735">
    <property type="entry name" value="NAD(P)-binding Rossmann-fold domains"/>
    <property type="match status" value="1"/>
</dbReference>
<organism evidence="3 4">
    <name type="scientific">Rufibacter tibetensis</name>
    <dbReference type="NCBI Taxonomy" id="512763"/>
    <lineage>
        <taxon>Bacteria</taxon>
        <taxon>Pseudomonadati</taxon>
        <taxon>Bacteroidota</taxon>
        <taxon>Cytophagia</taxon>
        <taxon>Cytophagales</taxon>
        <taxon>Hymenobacteraceae</taxon>
        <taxon>Rufibacter</taxon>
    </lineage>
</organism>
<sequence length="254" mass="27054">MFKLTGKIAVVTGGGSGIGKAISVVFARQGAEVHILELREESARETVAEIQEAGGKVEAYSCDVSKQQEVNAVFGNIPKVDILVNNAGIAHVGNLEGTTEEDLDRIYGVNVKGAYNCLRSAVVKMKEQGGGAILNLASIVSHVGIPDRFAYSMSKGAIHAMTMSVAKDYLSANIRCNSVSPARVHTPFVDGFISKNYPGKEEEMFHKLSQTQPIGRMGKPEEVAALALFLCSAEAGFITGCDYPIDGGFIKLNN</sequence>
<protein>
    <submittedName>
        <fullName evidence="3">Short-chain dehydrogenase</fullName>
    </submittedName>
</protein>
<keyword evidence="2" id="KW-0560">Oxidoreductase</keyword>
<dbReference type="PRINTS" id="PR00080">
    <property type="entry name" value="SDRFAMILY"/>
</dbReference>
<dbReference type="PANTHER" id="PTHR43477">
    <property type="entry name" value="DIHYDROANTICAPSIN 7-DEHYDROGENASE"/>
    <property type="match status" value="1"/>
</dbReference>
<dbReference type="PROSITE" id="PS00061">
    <property type="entry name" value="ADH_SHORT"/>
    <property type="match status" value="1"/>
</dbReference>
<dbReference type="KEGG" id="rti:DC20_21555"/>
<dbReference type="PANTHER" id="PTHR43477:SF1">
    <property type="entry name" value="DIHYDROANTICAPSIN 7-DEHYDROGENASE"/>
    <property type="match status" value="1"/>
</dbReference>
<dbReference type="FunFam" id="3.40.50.720:FF:000084">
    <property type="entry name" value="Short-chain dehydrogenase reductase"/>
    <property type="match status" value="1"/>
</dbReference>
<dbReference type="CDD" id="cd05233">
    <property type="entry name" value="SDR_c"/>
    <property type="match status" value="1"/>
</dbReference>
<dbReference type="NCBIfam" id="NF005559">
    <property type="entry name" value="PRK07231.1"/>
    <property type="match status" value="1"/>
</dbReference>
<evidence type="ECO:0000256" key="1">
    <source>
        <dbReference type="ARBA" id="ARBA00006484"/>
    </source>
</evidence>
<evidence type="ECO:0000313" key="4">
    <source>
        <dbReference type="Proteomes" id="UP000061382"/>
    </source>
</evidence>
<keyword evidence="3" id="KW-0614">Plasmid</keyword>
<accession>A0A0P0CVK2</accession>
<dbReference type="RefSeq" id="WP_062546112.1">
    <property type="nucleotide sequence ID" value="NZ_CP012644.1"/>
</dbReference>
<reference evidence="3 4" key="1">
    <citation type="submission" date="2015-08" db="EMBL/GenBank/DDBJ databases">
        <title>Complete genome sequence of Rufibacter tibetensis strain 1351t, a radiation-resistant bacterium from tibet plateau.</title>
        <authorList>
            <person name="Dai J."/>
        </authorList>
    </citation>
    <scope>NUCLEOTIDE SEQUENCE [LARGE SCALE GENOMIC DNA]</scope>
    <source>
        <strain evidence="3 4">1351</strain>
        <plasmid evidence="3 4">1</plasmid>
    </source>
</reference>
<dbReference type="InterPro" id="IPR036291">
    <property type="entry name" value="NAD(P)-bd_dom_sf"/>
</dbReference>
<gene>
    <name evidence="3" type="ORF">DC20_21555</name>
</gene>
<dbReference type="PATRIC" id="fig|512763.3.peg.4740"/>
<keyword evidence="4" id="KW-1185">Reference proteome</keyword>
<evidence type="ECO:0000256" key="2">
    <source>
        <dbReference type="ARBA" id="ARBA00023002"/>
    </source>
</evidence>
<dbReference type="EMBL" id="CP012644">
    <property type="protein sequence ID" value="ALJ01651.1"/>
    <property type="molecule type" value="Genomic_DNA"/>
</dbReference>
<dbReference type="InterPro" id="IPR020904">
    <property type="entry name" value="Sc_DH/Rdtase_CS"/>
</dbReference>
<dbReference type="OrthoDB" id="9804104at2"/>
<dbReference type="InterPro" id="IPR002347">
    <property type="entry name" value="SDR_fam"/>
</dbReference>
<dbReference type="Gene3D" id="3.40.50.720">
    <property type="entry name" value="NAD(P)-binding Rossmann-like Domain"/>
    <property type="match status" value="1"/>
</dbReference>
<geneLocation type="plasmid" evidence="3 4">
    <name>1</name>
</geneLocation>
<dbReference type="GO" id="GO:0016491">
    <property type="term" value="F:oxidoreductase activity"/>
    <property type="evidence" value="ECO:0007669"/>
    <property type="project" value="UniProtKB-KW"/>
</dbReference>
<dbReference type="Proteomes" id="UP000061382">
    <property type="component" value="Plasmid 1"/>
</dbReference>
<name>A0A0P0CVK2_9BACT</name>
<dbReference type="Pfam" id="PF13561">
    <property type="entry name" value="adh_short_C2"/>
    <property type="match status" value="1"/>
</dbReference>
<evidence type="ECO:0000313" key="3">
    <source>
        <dbReference type="EMBL" id="ALJ01651.1"/>
    </source>
</evidence>
<dbReference type="InterPro" id="IPR051122">
    <property type="entry name" value="SDR_DHRS6-like"/>
</dbReference>
<dbReference type="PRINTS" id="PR00081">
    <property type="entry name" value="GDHRDH"/>
</dbReference>
<comment type="similarity">
    <text evidence="1">Belongs to the short-chain dehydrogenases/reductases (SDR) family.</text>
</comment>
<dbReference type="AlphaFoldDB" id="A0A0P0CVK2"/>